<name>A0ABR0A4B3_9CRUS</name>
<comment type="caution">
    <text evidence="1">The sequence shown here is derived from an EMBL/GenBank/DDBJ whole genome shotgun (WGS) entry which is preliminary data.</text>
</comment>
<gene>
    <name evidence="1" type="ORF">OUZ56_001859</name>
</gene>
<organism evidence="1 2">
    <name type="scientific">Daphnia magna</name>
    <dbReference type="NCBI Taxonomy" id="35525"/>
    <lineage>
        <taxon>Eukaryota</taxon>
        <taxon>Metazoa</taxon>
        <taxon>Ecdysozoa</taxon>
        <taxon>Arthropoda</taxon>
        <taxon>Crustacea</taxon>
        <taxon>Branchiopoda</taxon>
        <taxon>Diplostraca</taxon>
        <taxon>Cladocera</taxon>
        <taxon>Anomopoda</taxon>
        <taxon>Daphniidae</taxon>
        <taxon>Daphnia</taxon>
    </lineage>
</organism>
<sequence>MEKIIKPTRRAFRSDRPTISASHKSIFKFLCAFHAFLELVQPYTQLDDGHDQHDMISLHTLVQTKRKNPKADSTQRITWSSFIRPCVVTQHV</sequence>
<proteinExistence type="predicted"/>
<evidence type="ECO:0000313" key="1">
    <source>
        <dbReference type="EMBL" id="KAK4019854.1"/>
    </source>
</evidence>
<evidence type="ECO:0000313" key="2">
    <source>
        <dbReference type="Proteomes" id="UP001234178"/>
    </source>
</evidence>
<accession>A0ABR0A4B3</accession>
<reference evidence="1 2" key="1">
    <citation type="journal article" date="2023" name="Nucleic Acids Res.">
        <title>The hologenome of Daphnia magna reveals possible DNA methylation and microbiome-mediated evolution of the host genome.</title>
        <authorList>
            <person name="Chaturvedi A."/>
            <person name="Li X."/>
            <person name="Dhandapani V."/>
            <person name="Marshall H."/>
            <person name="Kissane S."/>
            <person name="Cuenca-Cambronero M."/>
            <person name="Asole G."/>
            <person name="Calvet F."/>
            <person name="Ruiz-Romero M."/>
            <person name="Marangio P."/>
            <person name="Guigo R."/>
            <person name="Rago D."/>
            <person name="Mirbahai L."/>
            <person name="Eastwood N."/>
            <person name="Colbourne J.K."/>
            <person name="Zhou J."/>
            <person name="Mallon E."/>
            <person name="Orsini L."/>
        </authorList>
    </citation>
    <scope>NUCLEOTIDE SEQUENCE [LARGE SCALE GENOMIC DNA]</scope>
    <source>
        <strain evidence="1">LRV0_1</strain>
    </source>
</reference>
<keyword evidence="2" id="KW-1185">Reference proteome</keyword>
<dbReference type="Proteomes" id="UP001234178">
    <property type="component" value="Unassembled WGS sequence"/>
</dbReference>
<protein>
    <submittedName>
        <fullName evidence="1">Uncharacterized protein</fullName>
    </submittedName>
</protein>
<dbReference type="EMBL" id="JAOYFB010000036">
    <property type="protein sequence ID" value="KAK4019854.1"/>
    <property type="molecule type" value="Genomic_DNA"/>
</dbReference>